<dbReference type="Gene3D" id="1.20.1280.50">
    <property type="match status" value="1"/>
</dbReference>
<dbReference type="InterPro" id="IPR036047">
    <property type="entry name" value="F-box-like_dom_sf"/>
</dbReference>
<evidence type="ECO:0000259" key="1">
    <source>
        <dbReference type="Pfam" id="PF12937"/>
    </source>
</evidence>
<feature type="domain" description="F-box" evidence="1">
    <location>
        <begin position="30"/>
        <end position="82"/>
    </location>
</feature>
<name>A0A067MHD6_BOTB1</name>
<dbReference type="SUPFAM" id="SSF81383">
    <property type="entry name" value="F-box domain"/>
    <property type="match status" value="1"/>
</dbReference>
<dbReference type="InterPro" id="IPR032675">
    <property type="entry name" value="LRR_dom_sf"/>
</dbReference>
<dbReference type="AlphaFoldDB" id="A0A067MHD6"/>
<gene>
    <name evidence="2" type="ORF">BOTBODRAFT_65585</name>
</gene>
<dbReference type="OrthoDB" id="2269034at2759"/>
<organism evidence="2 3">
    <name type="scientific">Botryobasidium botryosum (strain FD-172 SS1)</name>
    <dbReference type="NCBI Taxonomy" id="930990"/>
    <lineage>
        <taxon>Eukaryota</taxon>
        <taxon>Fungi</taxon>
        <taxon>Dikarya</taxon>
        <taxon>Basidiomycota</taxon>
        <taxon>Agaricomycotina</taxon>
        <taxon>Agaricomycetes</taxon>
        <taxon>Cantharellales</taxon>
        <taxon>Botryobasidiaceae</taxon>
        <taxon>Botryobasidium</taxon>
    </lineage>
</organism>
<dbReference type="STRING" id="930990.A0A067MHD6"/>
<dbReference type="HOGENOM" id="CLU_020999_0_0_1"/>
<dbReference type="SUPFAM" id="SSF52047">
    <property type="entry name" value="RNI-like"/>
    <property type="match status" value="1"/>
</dbReference>
<dbReference type="InterPro" id="IPR001810">
    <property type="entry name" value="F-box_dom"/>
</dbReference>
<dbReference type="InParanoid" id="A0A067MHD6"/>
<evidence type="ECO:0000313" key="3">
    <source>
        <dbReference type="Proteomes" id="UP000027195"/>
    </source>
</evidence>
<proteinExistence type="predicted"/>
<dbReference type="Pfam" id="PF12937">
    <property type="entry name" value="F-box-like"/>
    <property type="match status" value="1"/>
</dbReference>
<dbReference type="EMBL" id="KL198033">
    <property type="protein sequence ID" value="KDQ15193.1"/>
    <property type="molecule type" value="Genomic_DNA"/>
</dbReference>
<sequence>MEEYVELACEGGSEIAAKSPVHAINLIPRDLPPEILSSIFLFVPAGESWTFTPLVPIRLSSVCHYWRDAAINTGTLWSTITFFGRHRFHIAELFLSRAQRCTLDIVLFDGWDKESELQMAKAVELVLPALPRWRALAIDLRDLTGALPTLALILAHCRTEPAMVPRLHSLILAAVGDVVRTDDIDVVQTCVETLRPASLSFCGVLPDTRIPYENTKYLTLRCLRGGAGGLQIGRLQGVLQSCTRLESLTLYHAMRETGNANPVPLILPALKEFFLSGGSVTTAKLVLTSMDAPSLRSFKIRFHIHKVQNELEIFLRRHGPSIREFYINKFTPHTIKFLYAIPNLETLGFIGASADTSLGELVAHLRFPGLDVVFPRFSVFDIIATRLRAAAVDSLKEIVELAPLRSLSVRAGSGYATEEEQARDRDWFCARVEVAAWNLCYNEVDPRTRCFEDSTIKNHAYIS</sequence>
<protein>
    <recommendedName>
        <fullName evidence="1">F-box domain-containing protein</fullName>
    </recommendedName>
</protein>
<evidence type="ECO:0000313" key="2">
    <source>
        <dbReference type="EMBL" id="KDQ15193.1"/>
    </source>
</evidence>
<reference evidence="3" key="1">
    <citation type="journal article" date="2014" name="Proc. Natl. Acad. Sci. U.S.A.">
        <title>Extensive sampling of basidiomycete genomes demonstrates inadequacy of the white-rot/brown-rot paradigm for wood decay fungi.</title>
        <authorList>
            <person name="Riley R."/>
            <person name="Salamov A.A."/>
            <person name="Brown D.W."/>
            <person name="Nagy L.G."/>
            <person name="Floudas D."/>
            <person name="Held B.W."/>
            <person name="Levasseur A."/>
            <person name="Lombard V."/>
            <person name="Morin E."/>
            <person name="Otillar R."/>
            <person name="Lindquist E.A."/>
            <person name="Sun H."/>
            <person name="LaButti K.M."/>
            <person name="Schmutz J."/>
            <person name="Jabbour D."/>
            <person name="Luo H."/>
            <person name="Baker S.E."/>
            <person name="Pisabarro A.G."/>
            <person name="Walton J.D."/>
            <person name="Blanchette R.A."/>
            <person name="Henrissat B."/>
            <person name="Martin F."/>
            <person name="Cullen D."/>
            <person name="Hibbett D.S."/>
            <person name="Grigoriev I.V."/>
        </authorList>
    </citation>
    <scope>NUCLEOTIDE SEQUENCE [LARGE SCALE GENOMIC DNA]</scope>
    <source>
        <strain evidence="3">FD-172 SS1</strain>
    </source>
</reference>
<dbReference type="Gene3D" id="3.80.10.10">
    <property type="entry name" value="Ribonuclease Inhibitor"/>
    <property type="match status" value="1"/>
</dbReference>
<dbReference type="Proteomes" id="UP000027195">
    <property type="component" value="Unassembled WGS sequence"/>
</dbReference>
<accession>A0A067MHD6</accession>
<keyword evidence="3" id="KW-1185">Reference proteome</keyword>